<keyword evidence="2" id="KW-1185">Reference proteome</keyword>
<dbReference type="Proteomes" id="UP001549099">
    <property type="component" value="Unassembled WGS sequence"/>
</dbReference>
<sequence length="89" mass="10651">MLELLISLAEAVLDLWPSDRNRTINRRVRLLKECGVYEGLKERYGPVVLMNREFREFIYSEKVEDFADDWEKMEGFLHRLDGFVKREGL</sequence>
<dbReference type="RefSeq" id="WP_354194263.1">
    <property type="nucleotide sequence ID" value="NZ_JBEPLW010000001.1"/>
</dbReference>
<reference evidence="1 2" key="1">
    <citation type="submission" date="2024-06" db="EMBL/GenBank/DDBJ databases">
        <title>Genomic Encyclopedia of Type Strains, Phase IV (KMG-IV): sequencing the most valuable type-strain genomes for metagenomic binning, comparative biology and taxonomic classification.</title>
        <authorList>
            <person name="Goeker M."/>
        </authorList>
    </citation>
    <scope>NUCLEOTIDE SEQUENCE [LARGE SCALE GENOMIC DNA]</scope>
    <source>
        <strain evidence="1 2">DSM 26128</strain>
    </source>
</reference>
<accession>A0ABV2G7I4</accession>
<comment type="caution">
    <text evidence="1">The sequence shown here is derived from an EMBL/GenBank/DDBJ whole genome shotgun (WGS) entry which is preliminary data.</text>
</comment>
<evidence type="ECO:0000313" key="1">
    <source>
        <dbReference type="EMBL" id="MET3574245.1"/>
    </source>
</evidence>
<name>A0ABV2G7I4_9BACL</name>
<evidence type="ECO:0000313" key="2">
    <source>
        <dbReference type="Proteomes" id="UP001549099"/>
    </source>
</evidence>
<proteinExistence type="predicted"/>
<protein>
    <submittedName>
        <fullName evidence="1">Uncharacterized protein</fullName>
    </submittedName>
</protein>
<gene>
    <name evidence="1" type="ORF">ABID49_000121</name>
</gene>
<dbReference type="EMBL" id="JBEPLW010000001">
    <property type="protein sequence ID" value="MET3574245.1"/>
    <property type="molecule type" value="Genomic_DNA"/>
</dbReference>
<organism evidence="1 2">
    <name type="scientific">Bhargavaea ullalensis</name>
    <dbReference type="NCBI Taxonomy" id="1265685"/>
    <lineage>
        <taxon>Bacteria</taxon>
        <taxon>Bacillati</taxon>
        <taxon>Bacillota</taxon>
        <taxon>Bacilli</taxon>
        <taxon>Bacillales</taxon>
        <taxon>Caryophanaceae</taxon>
        <taxon>Bhargavaea</taxon>
    </lineage>
</organism>